<evidence type="ECO:0000313" key="3">
    <source>
        <dbReference type="Proteomes" id="UP001589906"/>
    </source>
</evidence>
<feature type="region of interest" description="Disordered" evidence="1">
    <location>
        <begin position="109"/>
        <end position="128"/>
    </location>
</feature>
<gene>
    <name evidence="2" type="ORF">ACFFGE_00035</name>
</gene>
<feature type="compositionally biased region" description="Pro residues" evidence="1">
    <location>
        <begin position="114"/>
        <end position="128"/>
    </location>
</feature>
<evidence type="ECO:0000313" key="2">
    <source>
        <dbReference type="EMBL" id="MFC0632269.1"/>
    </source>
</evidence>
<dbReference type="EMBL" id="JBHLSW010000001">
    <property type="protein sequence ID" value="MFC0632269.1"/>
    <property type="molecule type" value="Genomic_DNA"/>
</dbReference>
<accession>A0ABV6QZA9</accession>
<proteinExistence type="predicted"/>
<protein>
    <recommendedName>
        <fullName evidence="4">DUF2946 domain-containing protein</fullName>
    </recommendedName>
</protein>
<sequence length="128" mass="13190">MTVPAKPVPILRALAFLAATFALVFGALLPSAVAASARHDRPIVLCSAEGPRTIQVGANGERRAEDLAALKCAACVMAAVAALPAPPPPQPAPPIRPRPATFAVLRRVDRLPPARAPPRPPSTAPPHA</sequence>
<organism evidence="2 3">
    <name type="scientific">Brevundimonas balnearis</name>
    <dbReference type="NCBI Taxonomy" id="1572858"/>
    <lineage>
        <taxon>Bacteria</taxon>
        <taxon>Pseudomonadati</taxon>
        <taxon>Pseudomonadota</taxon>
        <taxon>Alphaproteobacteria</taxon>
        <taxon>Caulobacterales</taxon>
        <taxon>Caulobacteraceae</taxon>
        <taxon>Brevundimonas</taxon>
    </lineage>
</organism>
<dbReference type="Proteomes" id="UP001589906">
    <property type="component" value="Unassembled WGS sequence"/>
</dbReference>
<name>A0ABV6QZA9_9CAUL</name>
<comment type="caution">
    <text evidence="2">The sequence shown here is derived from an EMBL/GenBank/DDBJ whole genome shotgun (WGS) entry which is preliminary data.</text>
</comment>
<reference evidence="2 3" key="1">
    <citation type="submission" date="2024-09" db="EMBL/GenBank/DDBJ databases">
        <authorList>
            <person name="Sun Q."/>
            <person name="Mori K."/>
        </authorList>
    </citation>
    <scope>NUCLEOTIDE SEQUENCE [LARGE SCALE GENOMIC DNA]</scope>
    <source>
        <strain evidence="2 3">NCAIM B.02621</strain>
    </source>
</reference>
<dbReference type="RefSeq" id="WP_376833064.1">
    <property type="nucleotide sequence ID" value="NZ_JBHLSW010000001.1"/>
</dbReference>
<keyword evidence="3" id="KW-1185">Reference proteome</keyword>
<evidence type="ECO:0008006" key="4">
    <source>
        <dbReference type="Google" id="ProtNLM"/>
    </source>
</evidence>
<evidence type="ECO:0000256" key="1">
    <source>
        <dbReference type="SAM" id="MobiDB-lite"/>
    </source>
</evidence>